<dbReference type="InterPro" id="IPR011032">
    <property type="entry name" value="GroES-like_sf"/>
</dbReference>
<dbReference type="SMART" id="SM00829">
    <property type="entry name" value="PKS_ER"/>
    <property type="match status" value="1"/>
</dbReference>
<evidence type="ECO:0000256" key="2">
    <source>
        <dbReference type="ARBA" id="ARBA00023002"/>
    </source>
</evidence>
<dbReference type="Gene3D" id="3.90.180.10">
    <property type="entry name" value="Medium-chain alcohol dehydrogenases, catalytic domain"/>
    <property type="match status" value="1"/>
</dbReference>
<evidence type="ECO:0000313" key="5">
    <source>
        <dbReference type="Proteomes" id="UP000054537"/>
    </source>
</evidence>
<evidence type="ECO:0000313" key="4">
    <source>
        <dbReference type="EMBL" id="KHD73992.1"/>
    </source>
</evidence>
<dbReference type="OrthoDB" id="4190732at2"/>
<evidence type="ECO:0000256" key="1">
    <source>
        <dbReference type="ARBA" id="ARBA00022857"/>
    </source>
</evidence>
<dbReference type="RefSeq" id="WP_043530686.1">
    <property type="nucleotide sequence ID" value="NZ_BAABKU010000061.1"/>
</dbReference>
<dbReference type="SUPFAM" id="SSF50129">
    <property type="entry name" value="GroES-like"/>
    <property type="match status" value="1"/>
</dbReference>
<dbReference type="PANTHER" id="PTHR48106:SF18">
    <property type="entry name" value="QUINONE OXIDOREDUCTASE PIG3"/>
    <property type="match status" value="1"/>
</dbReference>
<sequence length="330" mass="33083">MSIPATMCALLQTTLDGPRDLRLIDDAPVPEPAAGEVLIRVGAAGVDFADVMQTHGAYRGGPRPPCVAGFEAAGTIVAAGAGVTGRTVGDRVVGTGSGAFAGYMTLPAEAAVPVPPGWADEQALGLVLNWATALAALKPLGRVAAGDTVLVHAAAGGVGQAAVTMARHLGATVIATASPEKHGTVRALGADHVLDRHTADVAGEVRRITGGRGADLVLESAGGASFGTALAAARRVTGRVVVYGRAGGTAAVTNHDLVFEHQVQVIGLHIGVLATAEPRMYAALLADLAGLIAAGVYRPGRPTVSDLAEGPEVLARMQAGVTVGKLALRP</sequence>
<organism evidence="4 5">
    <name type="scientific">Actinoplanes utahensis</name>
    <dbReference type="NCBI Taxonomy" id="1869"/>
    <lineage>
        <taxon>Bacteria</taxon>
        <taxon>Bacillati</taxon>
        <taxon>Actinomycetota</taxon>
        <taxon>Actinomycetes</taxon>
        <taxon>Micromonosporales</taxon>
        <taxon>Micromonosporaceae</taxon>
        <taxon>Actinoplanes</taxon>
    </lineage>
</organism>
<proteinExistence type="predicted"/>
<evidence type="ECO:0000259" key="3">
    <source>
        <dbReference type="SMART" id="SM00829"/>
    </source>
</evidence>
<dbReference type="EMBL" id="JRTT01000065">
    <property type="protein sequence ID" value="KHD73992.1"/>
    <property type="molecule type" value="Genomic_DNA"/>
</dbReference>
<dbReference type="STRING" id="1869.MB27_31500"/>
<reference evidence="4 5" key="1">
    <citation type="submission" date="2014-10" db="EMBL/GenBank/DDBJ databases">
        <title>Draft genome sequence of Actinoplanes utahensis NRRL 12052.</title>
        <authorList>
            <person name="Velasco-Bucheli B."/>
            <person name="del Cerro C."/>
            <person name="Hormigo D."/>
            <person name="Garcia J.L."/>
            <person name="Acebal C."/>
            <person name="Arroyo M."/>
            <person name="de la Mata I."/>
        </authorList>
    </citation>
    <scope>NUCLEOTIDE SEQUENCE [LARGE SCALE GENOMIC DNA]</scope>
    <source>
        <strain evidence="4 5">NRRL 12052</strain>
    </source>
</reference>
<dbReference type="eggNOG" id="COG0604">
    <property type="taxonomic scope" value="Bacteria"/>
</dbReference>
<dbReference type="InterPro" id="IPR020843">
    <property type="entry name" value="ER"/>
</dbReference>
<dbReference type="AlphaFoldDB" id="A0A0A6X1L4"/>
<comment type="caution">
    <text evidence="4">The sequence shown here is derived from an EMBL/GenBank/DDBJ whole genome shotgun (WGS) entry which is preliminary data.</text>
</comment>
<keyword evidence="5" id="KW-1185">Reference proteome</keyword>
<gene>
    <name evidence="4" type="ORF">MB27_31500</name>
</gene>
<dbReference type="Pfam" id="PF08240">
    <property type="entry name" value="ADH_N"/>
    <property type="match status" value="1"/>
</dbReference>
<keyword evidence="1" id="KW-0521">NADP</keyword>
<dbReference type="Proteomes" id="UP000054537">
    <property type="component" value="Unassembled WGS sequence"/>
</dbReference>
<dbReference type="SUPFAM" id="SSF51735">
    <property type="entry name" value="NAD(P)-binding Rossmann-fold domains"/>
    <property type="match status" value="1"/>
</dbReference>
<protein>
    <submittedName>
        <fullName evidence="4">NADPH:quinone reductase</fullName>
    </submittedName>
</protein>
<feature type="domain" description="Enoyl reductase (ER)" evidence="3">
    <location>
        <begin position="17"/>
        <end position="328"/>
    </location>
</feature>
<accession>A0A0A6X1L4</accession>
<dbReference type="PANTHER" id="PTHR48106">
    <property type="entry name" value="QUINONE OXIDOREDUCTASE PIG3-RELATED"/>
    <property type="match status" value="1"/>
</dbReference>
<keyword evidence="2" id="KW-0560">Oxidoreductase</keyword>
<dbReference type="InterPro" id="IPR036291">
    <property type="entry name" value="NAD(P)-bd_dom_sf"/>
</dbReference>
<dbReference type="InterPro" id="IPR013149">
    <property type="entry name" value="ADH-like_C"/>
</dbReference>
<dbReference type="Gene3D" id="3.40.50.720">
    <property type="entry name" value="NAD(P)-binding Rossmann-like Domain"/>
    <property type="match status" value="1"/>
</dbReference>
<dbReference type="GO" id="GO:0070402">
    <property type="term" value="F:NADPH binding"/>
    <property type="evidence" value="ECO:0007669"/>
    <property type="project" value="TreeGrafter"/>
</dbReference>
<name>A0A0A6X1L4_ACTUT</name>
<dbReference type="GO" id="GO:0016651">
    <property type="term" value="F:oxidoreductase activity, acting on NAD(P)H"/>
    <property type="evidence" value="ECO:0007669"/>
    <property type="project" value="TreeGrafter"/>
</dbReference>
<dbReference type="Pfam" id="PF00107">
    <property type="entry name" value="ADH_zinc_N"/>
    <property type="match status" value="1"/>
</dbReference>
<dbReference type="InterPro" id="IPR013154">
    <property type="entry name" value="ADH-like_N"/>
</dbReference>